<proteinExistence type="predicted"/>
<dbReference type="SUPFAM" id="SSF69318">
    <property type="entry name" value="Integrin alpha N-terminal domain"/>
    <property type="match status" value="2"/>
</dbReference>
<dbReference type="SUPFAM" id="SSF50974">
    <property type="entry name" value="Nitrous oxide reductase, N-terminal domain"/>
    <property type="match status" value="1"/>
</dbReference>
<organism evidence="3 4">
    <name type="scientific">Arthrobacter bambusae</name>
    <dbReference type="NCBI Taxonomy" id="1338426"/>
    <lineage>
        <taxon>Bacteria</taxon>
        <taxon>Bacillati</taxon>
        <taxon>Actinomycetota</taxon>
        <taxon>Actinomycetes</taxon>
        <taxon>Micrococcales</taxon>
        <taxon>Micrococcaceae</taxon>
        <taxon>Arthrobacter</taxon>
    </lineage>
</organism>
<name>A0ABV2P7U1_9MICC</name>
<dbReference type="PANTHER" id="PTHR46580">
    <property type="entry name" value="SENSOR KINASE-RELATED"/>
    <property type="match status" value="1"/>
</dbReference>
<dbReference type="Gene3D" id="2.130.10.10">
    <property type="entry name" value="YVTN repeat-like/Quinoprotein amine dehydrogenase"/>
    <property type="match status" value="2"/>
</dbReference>
<comment type="caution">
    <text evidence="3">The sequence shown here is derived from an EMBL/GenBank/DDBJ whole genome shotgun (WGS) entry which is preliminary data.</text>
</comment>
<reference evidence="3 4" key="1">
    <citation type="submission" date="2024-06" db="EMBL/GenBank/DDBJ databases">
        <title>Sorghum-associated microbial communities from plants grown in Nebraska, USA.</title>
        <authorList>
            <person name="Schachtman D."/>
        </authorList>
    </citation>
    <scope>NUCLEOTIDE SEQUENCE [LARGE SCALE GENOMIC DNA]</scope>
    <source>
        <strain evidence="3 4">3552</strain>
    </source>
</reference>
<dbReference type="GeneID" id="92753573"/>
<dbReference type="EMBL" id="JBEPSN010000006">
    <property type="protein sequence ID" value="MET4540850.1"/>
    <property type="molecule type" value="Genomic_DNA"/>
</dbReference>
<dbReference type="Proteomes" id="UP001549307">
    <property type="component" value="Unassembled WGS sequence"/>
</dbReference>
<keyword evidence="1 2" id="KW-0732">Signal</keyword>
<protein>
    <submittedName>
        <fullName evidence="3">Uncharacterized protein</fullName>
    </submittedName>
</protein>
<dbReference type="RefSeq" id="WP_354230207.1">
    <property type="nucleotide sequence ID" value="NZ_JBEPSN010000006.1"/>
</dbReference>
<evidence type="ECO:0000256" key="1">
    <source>
        <dbReference type="ARBA" id="ARBA00022729"/>
    </source>
</evidence>
<dbReference type="PANTHER" id="PTHR46580:SF4">
    <property type="entry name" value="ATP_GTP-BINDING PROTEIN"/>
    <property type="match status" value="1"/>
</dbReference>
<dbReference type="InterPro" id="IPR013517">
    <property type="entry name" value="FG-GAP"/>
</dbReference>
<accession>A0ABV2P7U1</accession>
<keyword evidence="4" id="KW-1185">Reference proteome</keyword>
<evidence type="ECO:0000313" key="4">
    <source>
        <dbReference type="Proteomes" id="UP001549307"/>
    </source>
</evidence>
<feature type="signal peptide" evidence="2">
    <location>
        <begin position="1"/>
        <end position="34"/>
    </location>
</feature>
<feature type="chain" id="PRO_5045414548" evidence="2">
    <location>
        <begin position="35"/>
        <end position="618"/>
    </location>
</feature>
<dbReference type="Pfam" id="PF13517">
    <property type="entry name" value="FG-GAP_3"/>
    <property type="match status" value="2"/>
</dbReference>
<dbReference type="InterPro" id="IPR015943">
    <property type="entry name" value="WD40/YVTN_repeat-like_dom_sf"/>
</dbReference>
<evidence type="ECO:0000313" key="3">
    <source>
        <dbReference type="EMBL" id="MET4540850.1"/>
    </source>
</evidence>
<dbReference type="SUPFAM" id="SSF51004">
    <property type="entry name" value="C-terminal (heme d1) domain of cytochrome cd1-nitrite reductase"/>
    <property type="match status" value="1"/>
</dbReference>
<sequence length="618" mass="63448">MSGLKKLGRKRTTAALAVVGALAVSLLVGSPAKADSTSFDIAVGTAPNDIAVAGNGDVYVATSSGVSVIDADTRKVTTVDVGGVAQGVATLGSSTAYVSVAGKAGADGSIAIVEGATLAGKVKTGPDPRLVAVNQVTWKVYAAYGNGITVIDPWTGHSTVDIPYYTATPRSVVVDSSKNRVFVTTDGVHTIIDGQTNEKTVYVSGAGNVVNHAINTRTNAVYQTLVGTSYSEVGRVDESNHAVNTFRGSEKFGKLAIDYWTDTLYVEALGGAGNSSILLINPASATKIAQVSLPSRPTALAVDSTRHRTYATLGGGGVSVIDSSNTSTVVRTGAQPVAVAVHEYTGTAYVANKGSSSVTVLDPADPLPVKNDFNGDRAADVLARDGSGVLWLYPGDGAAGWLDRRQVGQGWNVMTAIVAPGDFNGDGHSDILARDTSGVLWLYGGNSSGGWMPRVQVGAGWNAMSAITGVGDFGGDGHLDVAARDSGGTLWLYPGNGKGGWMPRVQIGSGWSSMPDIVGVGDFNTDGASDVMARDSAGRLWLYPGNGAGGWLPQVQYGQGWNGMTALFATGDFSGDRKADIMARDSSGALWLFSGSGGAKWPIGSVIGQGWNGMTAIL</sequence>
<evidence type="ECO:0000256" key="2">
    <source>
        <dbReference type="SAM" id="SignalP"/>
    </source>
</evidence>
<dbReference type="InterPro" id="IPR028994">
    <property type="entry name" value="Integrin_alpha_N"/>
</dbReference>
<dbReference type="InterPro" id="IPR011048">
    <property type="entry name" value="Haem_d1_sf"/>
</dbReference>
<dbReference type="InterPro" id="IPR011045">
    <property type="entry name" value="N2O_reductase_N"/>
</dbReference>
<gene>
    <name evidence="3" type="ORF">ABIE37_002638</name>
</gene>